<dbReference type="Gene3D" id="1.10.630.10">
    <property type="entry name" value="Cytochrome P450"/>
    <property type="match status" value="2"/>
</dbReference>
<dbReference type="PANTHER" id="PTHR24282:SF211">
    <property type="entry name" value="CYTOCHROME P450-RELATED"/>
    <property type="match status" value="1"/>
</dbReference>
<keyword evidence="12" id="KW-1185">Reference proteome</keyword>
<evidence type="ECO:0000256" key="7">
    <source>
        <dbReference type="ARBA" id="ARBA00023002"/>
    </source>
</evidence>
<dbReference type="Proteomes" id="UP001370490">
    <property type="component" value="Unassembled WGS sequence"/>
</dbReference>
<reference evidence="11 12" key="1">
    <citation type="submission" date="2023-12" db="EMBL/GenBank/DDBJ databases">
        <title>A high-quality genome assembly for Dillenia turbinata (Dilleniales).</title>
        <authorList>
            <person name="Chanderbali A."/>
        </authorList>
    </citation>
    <scope>NUCLEOTIDE SEQUENCE [LARGE SCALE GENOMIC DNA]</scope>
    <source>
        <strain evidence="11">LSX21</strain>
        <tissue evidence="11">Leaf</tissue>
    </source>
</reference>
<dbReference type="EMBL" id="JBAMMX010000011">
    <property type="protein sequence ID" value="KAK6931018.1"/>
    <property type="molecule type" value="Genomic_DNA"/>
</dbReference>
<dbReference type="Pfam" id="PF00067">
    <property type="entry name" value="p450"/>
    <property type="match status" value="2"/>
</dbReference>
<keyword evidence="3" id="KW-0349">Heme</keyword>
<proteinExistence type="inferred from homology"/>
<dbReference type="GO" id="GO:0004497">
    <property type="term" value="F:monooxygenase activity"/>
    <property type="evidence" value="ECO:0007669"/>
    <property type="project" value="UniProtKB-KW"/>
</dbReference>
<evidence type="ECO:0000256" key="8">
    <source>
        <dbReference type="ARBA" id="ARBA00023004"/>
    </source>
</evidence>
<dbReference type="InterPro" id="IPR050665">
    <property type="entry name" value="Cytochrome_P450_Monooxygen"/>
</dbReference>
<dbReference type="GO" id="GO:0016705">
    <property type="term" value="F:oxidoreductase activity, acting on paired donors, with incorporation or reduction of molecular oxygen"/>
    <property type="evidence" value="ECO:0007669"/>
    <property type="project" value="InterPro"/>
</dbReference>
<comment type="subcellular location">
    <subcellularLocation>
        <location evidence="1">Membrane</location>
    </subcellularLocation>
</comment>
<keyword evidence="7" id="KW-0560">Oxidoreductase</keyword>
<keyword evidence="5" id="KW-0479">Metal-binding</keyword>
<evidence type="ECO:0000256" key="3">
    <source>
        <dbReference type="ARBA" id="ARBA00022617"/>
    </source>
</evidence>
<protein>
    <submittedName>
        <fullName evidence="11">Cytochrome P450</fullName>
    </submittedName>
</protein>
<evidence type="ECO:0000256" key="10">
    <source>
        <dbReference type="ARBA" id="ARBA00023136"/>
    </source>
</evidence>
<accession>A0AAN8VNN2</accession>
<keyword evidence="6" id="KW-1133">Transmembrane helix</keyword>
<evidence type="ECO:0000256" key="4">
    <source>
        <dbReference type="ARBA" id="ARBA00022692"/>
    </source>
</evidence>
<dbReference type="InterPro" id="IPR036396">
    <property type="entry name" value="Cyt_P450_sf"/>
</dbReference>
<evidence type="ECO:0000313" key="12">
    <source>
        <dbReference type="Proteomes" id="UP001370490"/>
    </source>
</evidence>
<evidence type="ECO:0000313" key="11">
    <source>
        <dbReference type="EMBL" id="KAK6931018.1"/>
    </source>
</evidence>
<evidence type="ECO:0000256" key="5">
    <source>
        <dbReference type="ARBA" id="ARBA00022723"/>
    </source>
</evidence>
<dbReference type="PANTHER" id="PTHR24282">
    <property type="entry name" value="CYTOCHROME P450 FAMILY MEMBER"/>
    <property type="match status" value="1"/>
</dbReference>
<dbReference type="GO" id="GO:0016020">
    <property type="term" value="C:membrane"/>
    <property type="evidence" value="ECO:0007669"/>
    <property type="project" value="UniProtKB-SubCell"/>
</dbReference>
<sequence length="267" mass="30528">MVDSTPHTEFDEITGIRGPSYKFMHGNTKEILTMTKEARSKPMELSHDTLPRLLPHVHSWTKLYGMITLFWIGPGAVLITMESEIVPDVLNHKDGAYQRQKIEGLPKKLFGEGIVGSEGEKWAKLRKIANHTFHADSLKDMIPAMISSAEAMLLRRRDYEGQEIEVYEEFRVLASEETTATLLAWTVLLLAIHDDWQEKARKEVFELFGQDKPGLDGIARLKTMNMIINESLRLYPPITSLSRIARRETRVGKLTFPANIFNFLSQF</sequence>
<keyword evidence="8" id="KW-0408">Iron</keyword>
<keyword evidence="10" id="KW-0472">Membrane</keyword>
<comment type="similarity">
    <text evidence="2">Belongs to the cytochrome P450 family.</text>
</comment>
<keyword evidence="9" id="KW-0503">Monooxygenase</keyword>
<dbReference type="InterPro" id="IPR001128">
    <property type="entry name" value="Cyt_P450"/>
</dbReference>
<evidence type="ECO:0000256" key="6">
    <source>
        <dbReference type="ARBA" id="ARBA00022989"/>
    </source>
</evidence>
<comment type="caution">
    <text evidence="11">The sequence shown here is derived from an EMBL/GenBank/DDBJ whole genome shotgun (WGS) entry which is preliminary data.</text>
</comment>
<dbReference type="PRINTS" id="PR00385">
    <property type="entry name" value="P450"/>
</dbReference>
<dbReference type="GO" id="GO:0020037">
    <property type="term" value="F:heme binding"/>
    <property type="evidence" value="ECO:0007669"/>
    <property type="project" value="InterPro"/>
</dbReference>
<name>A0AAN8VNN2_9MAGN</name>
<evidence type="ECO:0000256" key="9">
    <source>
        <dbReference type="ARBA" id="ARBA00023033"/>
    </source>
</evidence>
<evidence type="ECO:0000256" key="2">
    <source>
        <dbReference type="ARBA" id="ARBA00010617"/>
    </source>
</evidence>
<evidence type="ECO:0000256" key="1">
    <source>
        <dbReference type="ARBA" id="ARBA00004370"/>
    </source>
</evidence>
<dbReference type="SUPFAM" id="SSF48264">
    <property type="entry name" value="Cytochrome P450"/>
    <property type="match status" value="1"/>
</dbReference>
<keyword evidence="4" id="KW-0812">Transmembrane</keyword>
<dbReference type="GO" id="GO:0005506">
    <property type="term" value="F:iron ion binding"/>
    <property type="evidence" value="ECO:0007669"/>
    <property type="project" value="InterPro"/>
</dbReference>
<organism evidence="11 12">
    <name type="scientific">Dillenia turbinata</name>
    <dbReference type="NCBI Taxonomy" id="194707"/>
    <lineage>
        <taxon>Eukaryota</taxon>
        <taxon>Viridiplantae</taxon>
        <taxon>Streptophyta</taxon>
        <taxon>Embryophyta</taxon>
        <taxon>Tracheophyta</taxon>
        <taxon>Spermatophyta</taxon>
        <taxon>Magnoliopsida</taxon>
        <taxon>eudicotyledons</taxon>
        <taxon>Gunneridae</taxon>
        <taxon>Pentapetalae</taxon>
        <taxon>Dilleniales</taxon>
        <taxon>Dilleniaceae</taxon>
        <taxon>Dillenia</taxon>
    </lineage>
</organism>
<dbReference type="AlphaFoldDB" id="A0AAN8VNN2"/>
<gene>
    <name evidence="11" type="ORF">RJ641_002811</name>
</gene>